<keyword evidence="1" id="KW-0474">Menaquinone biosynthesis</keyword>
<comment type="function">
    <text evidence="1">Catalyzes the hydrolysis of futalosine (FL) to dehypoxanthine futalosine (DHFL) and hypoxanthine, a step in the biosynthesis of menaquinone (MK, vitamin K2).</text>
</comment>
<comment type="caution">
    <text evidence="4">The sequence shown here is derived from an EMBL/GenBank/DDBJ whole genome shotgun (WGS) entry which is preliminary data.</text>
</comment>
<proteinExistence type="inferred from homology"/>
<dbReference type="Pfam" id="PF01048">
    <property type="entry name" value="PNP_UDP_1"/>
    <property type="match status" value="1"/>
</dbReference>
<protein>
    <recommendedName>
        <fullName evidence="1 2">Futalosine hydrolase</fullName>
        <shortName evidence="1">FL hydrolase</shortName>
        <ecNumber evidence="1 2">3.2.2.26</ecNumber>
    </recommendedName>
    <alternativeName>
        <fullName evidence="1">Futalosine nucleosidase</fullName>
    </alternativeName>
    <alternativeName>
        <fullName evidence="1">Menaquinone biosynthetic enzyme MqnB</fullName>
    </alternativeName>
</protein>
<keyword evidence="5" id="KW-1185">Reference proteome</keyword>
<dbReference type="NCBIfam" id="TIGR03664">
    <property type="entry name" value="fut_nucase"/>
    <property type="match status" value="1"/>
</dbReference>
<dbReference type="CDD" id="cd17766">
    <property type="entry name" value="futalosine_nucleosidase_MqnB"/>
    <property type="match status" value="1"/>
</dbReference>
<feature type="domain" description="Nucleoside phosphorylase" evidence="3">
    <location>
        <begin position="19"/>
        <end position="212"/>
    </location>
</feature>
<evidence type="ECO:0000313" key="4">
    <source>
        <dbReference type="EMBL" id="NHN34470.1"/>
    </source>
</evidence>
<dbReference type="HAMAP" id="MF_00991">
    <property type="entry name" value="MqnB"/>
    <property type="match status" value="1"/>
</dbReference>
<comment type="pathway">
    <text evidence="1">Quinol/quinone metabolism; menaquinone biosynthesis.</text>
</comment>
<dbReference type="RefSeq" id="WP_166155436.1">
    <property type="nucleotide sequence ID" value="NZ_JAAOIW010000019.1"/>
</dbReference>
<evidence type="ECO:0000256" key="1">
    <source>
        <dbReference type="HAMAP-Rule" id="MF_00991"/>
    </source>
</evidence>
<dbReference type="InterPro" id="IPR035994">
    <property type="entry name" value="Nucleoside_phosphorylase_sf"/>
</dbReference>
<name>A0ABX0JKM3_9BACL</name>
<dbReference type="EC" id="3.2.2.26" evidence="1 2"/>
<accession>A0ABX0JKM3</accession>
<dbReference type="Gene3D" id="3.40.50.1580">
    <property type="entry name" value="Nucleoside phosphorylase domain"/>
    <property type="match status" value="1"/>
</dbReference>
<reference evidence="4" key="1">
    <citation type="submission" date="2020-03" db="EMBL/GenBank/DDBJ databases">
        <title>Draft sequencing of Paenibacilllus sp. S3N08.</title>
        <authorList>
            <person name="Kim D.-U."/>
        </authorList>
    </citation>
    <scope>NUCLEOTIDE SEQUENCE</scope>
    <source>
        <strain evidence="4">S3N08</strain>
    </source>
</reference>
<organism evidence="4 5">
    <name type="scientific">Paenibacillus agricola</name>
    <dbReference type="NCBI Taxonomy" id="2716264"/>
    <lineage>
        <taxon>Bacteria</taxon>
        <taxon>Bacillati</taxon>
        <taxon>Bacillota</taxon>
        <taxon>Bacilli</taxon>
        <taxon>Bacillales</taxon>
        <taxon>Paenibacillaceae</taxon>
        <taxon>Paenibacillus</taxon>
    </lineage>
</organism>
<dbReference type="PANTHER" id="PTHR46832">
    <property type="entry name" value="5'-METHYLTHIOADENOSINE/S-ADENOSYLHOMOCYSTEINE NUCLEOSIDASE"/>
    <property type="match status" value="1"/>
</dbReference>
<evidence type="ECO:0000313" key="5">
    <source>
        <dbReference type="Proteomes" id="UP001165962"/>
    </source>
</evidence>
<dbReference type="Proteomes" id="UP001165962">
    <property type="component" value="Unassembled WGS sequence"/>
</dbReference>
<dbReference type="GO" id="GO:0016798">
    <property type="term" value="F:hydrolase activity, acting on glycosyl bonds"/>
    <property type="evidence" value="ECO:0007669"/>
    <property type="project" value="UniProtKB-KW"/>
</dbReference>
<dbReference type="InterPro" id="IPR019963">
    <property type="entry name" value="FL_hydrolase_MqnB"/>
</dbReference>
<dbReference type="InterPro" id="IPR000845">
    <property type="entry name" value="Nucleoside_phosphorylase_d"/>
</dbReference>
<gene>
    <name evidence="1" type="primary">mqnB</name>
    <name evidence="4" type="ORF">G9U52_32265</name>
</gene>
<comment type="similarity">
    <text evidence="1">Belongs to the PNP/UDP phosphorylase family. Futalosine hydrolase subfamily.</text>
</comment>
<dbReference type="SUPFAM" id="SSF53167">
    <property type="entry name" value="Purine and uridine phosphorylases"/>
    <property type="match status" value="1"/>
</dbReference>
<sequence>MNILVMAAVALERDAVLRGLHASKDFNVAIAGVGAAAAAAQTATLLAAATYDLVISAGIAGGFVGRAEVGSIVIADAAIAADLGAQTPDGFRSLDQLGFGSSQVPVDVGLAKRLAEALRAAGGPVYTGTILTVSTVTGTAETAAELVARVPGATAEAMEGYGVGMAAYQSGIPFLEIRAISNAVGPRDRSAWRIEEALHALEAASKTLREVLQ</sequence>
<keyword evidence="4" id="KW-0326">Glycosidase</keyword>
<dbReference type="PANTHER" id="PTHR46832:SF2">
    <property type="entry name" value="FUTALOSINE HYDROLASE"/>
    <property type="match status" value="1"/>
</dbReference>
<keyword evidence="1 4" id="KW-0378">Hydrolase</keyword>
<dbReference type="NCBIfam" id="NF006087">
    <property type="entry name" value="PRK08236.1"/>
    <property type="match status" value="1"/>
</dbReference>
<evidence type="ECO:0000259" key="3">
    <source>
        <dbReference type="Pfam" id="PF01048"/>
    </source>
</evidence>
<comment type="catalytic activity">
    <reaction evidence="1">
        <text>futalosine + H2O = dehypoxanthine futalosine + hypoxanthine</text>
        <dbReference type="Rhea" id="RHEA:25904"/>
        <dbReference type="ChEBI" id="CHEBI:15377"/>
        <dbReference type="ChEBI" id="CHEBI:17368"/>
        <dbReference type="ChEBI" id="CHEBI:58863"/>
        <dbReference type="ChEBI" id="CHEBI:58864"/>
        <dbReference type="EC" id="3.2.2.26"/>
    </reaction>
</comment>
<evidence type="ECO:0000256" key="2">
    <source>
        <dbReference type="NCBIfam" id="TIGR03664"/>
    </source>
</evidence>
<dbReference type="EMBL" id="JAAOIW010000019">
    <property type="protein sequence ID" value="NHN34470.1"/>
    <property type="molecule type" value="Genomic_DNA"/>
</dbReference>